<gene>
    <name evidence="1" type="ORF">TNCV_1240881</name>
</gene>
<evidence type="ECO:0000313" key="2">
    <source>
        <dbReference type="Proteomes" id="UP000887159"/>
    </source>
</evidence>
<dbReference type="Proteomes" id="UP000887159">
    <property type="component" value="Unassembled WGS sequence"/>
</dbReference>
<dbReference type="EMBL" id="BMAU01021409">
    <property type="protein sequence ID" value="GFY33238.1"/>
    <property type="molecule type" value="Genomic_DNA"/>
</dbReference>
<reference evidence="1" key="1">
    <citation type="submission" date="2020-08" db="EMBL/GenBank/DDBJ databases">
        <title>Multicomponent nature underlies the extraordinary mechanical properties of spider dragline silk.</title>
        <authorList>
            <person name="Kono N."/>
            <person name="Nakamura H."/>
            <person name="Mori M."/>
            <person name="Yoshida Y."/>
            <person name="Ohtoshi R."/>
            <person name="Malay A.D."/>
            <person name="Moran D.A.P."/>
            <person name="Tomita M."/>
            <person name="Numata K."/>
            <person name="Arakawa K."/>
        </authorList>
    </citation>
    <scope>NUCLEOTIDE SEQUENCE</scope>
</reference>
<evidence type="ECO:0000313" key="1">
    <source>
        <dbReference type="EMBL" id="GFY33238.1"/>
    </source>
</evidence>
<sequence>MSNEIAINLILVEVAVHWSAMIIRVPKQLFVRGELPSATAPWKVQSLLPPCVCFLRGVNKASLSLGSPCARESGPAALLHLWLHPDSEGKGSLGMSKGCRVIQDGITR</sequence>
<comment type="caution">
    <text evidence="1">The sequence shown here is derived from an EMBL/GenBank/DDBJ whole genome shotgun (WGS) entry which is preliminary data.</text>
</comment>
<name>A0A8X6WE57_TRICX</name>
<keyword evidence="2" id="KW-1185">Reference proteome</keyword>
<dbReference type="AlphaFoldDB" id="A0A8X6WE57"/>
<accession>A0A8X6WE57</accession>
<proteinExistence type="predicted"/>
<organism evidence="1 2">
    <name type="scientific">Trichonephila clavipes</name>
    <name type="common">Golden silk orbweaver</name>
    <name type="synonym">Nephila clavipes</name>
    <dbReference type="NCBI Taxonomy" id="2585209"/>
    <lineage>
        <taxon>Eukaryota</taxon>
        <taxon>Metazoa</taxon>
        <taxon>Ecdysozoa</taxon>
        <taxon>Arthropoda</taxon>
        <taxon>Chelicerata</taxon>
        <taxon>Arachnida</taxon>
        <taxon>Araneae</taxon>
        <taxon>Araneomorphae</taxon>
        <taxon>Entelegynae</taxon>
        <taxon>Araneoidea</taxon>
        <taxon>Nephilidae</taxon>
        <taxon>Trichonephila</taxon>
    </lineage>
</organism>
<protein>
    <submittedName>
        <fullName evidence="1">Uncharacterized protein</fullName>
    </submittedName>
</protein>